<gene>
    <name evidence="1" type="ORF">Patl1_19831</name>
</gene>
<organism evidence="1 2">
    <name type="scientific">Pistacia atlantica</name>
    <dbReference type="NCBI Taxonomy" id="434234"/>
    <lineage>
        <taxon>Eukaryota</taxon>
        <taxon>Viridiplantae</taxon>
        <taxon>Streptophyta</taxon>
        <taxon>Embryophyta</taxon>
        <taxon>Tracheophyta</taxon>
        <taxon>Spermatophyta</taxon>
        <taxon>Magnoliopsida</taxon>
        <taxon>eudicotyledons</taxon>
        <taxon>Gunneridae</taxon>
        <taxon>Pentapetalae</taxon>
        <taxon>rosids</taxon>
        <taxon>malvids</taxon>
        <taxon>Sapindales</taxon>
        <taxon>Anacardiaceae</taxon>
        <taxon>Pistacia</taxon>
    </lineage>
</organism>
<comment type="caution">
    <text evidence="1">The sequence shown here is derived from an EMBL/GenBank/DDBJ whole genome shotgun (WGS) entry which is preliminary data.</text>
</comment>
<dbReference type="EMBL" id="CM047900">
    <property type="protein sequence ID" value="KAJ0098463.1"/>
    <property type="molecule type" value="Genomic_DNA"/>
</dbReference>
<sequence>METTHTCRLRPTTPTPPSPRLQRSRSGAPDISPLDQSRTCNNSSLNSVNRSKSTTRSRTSTSQQQKNEEYVHPSTILASMQQKKTKESNDMNKDGFVRFLQRGIPRNNNSTICSRAAKIKSTKSVRSSPSAWALSPGRSSPYLVAPESPRPALAPVPAETRRAKSSAVGGVSGVLKYFRQKKVSPVEEGEYNRFRVLHNTLVLYRFANARAEASMASLKNVSEGRLFSGQTWSPVYDAMNKALAVMDGIEETVKRFLPQVQFFSLYISKLIETIPAEKMLYMLTELITTAEGEEEYLKELDTIFPLVPSLMSTSCPSDDGVKEKLQFT</sequence>
<accession>A0ACC1BHR0</accession>
<proteinExistence type="predicted"/>
<evidence type="ECO:0000313" key="1">
    <source>
        <dbReference type="EMBL" id="KAJ0098463.1"/>
    </source>
</evidence>
<protein>
    <submittedName>
        <fullName evidence="1">Uncharacterized protein</fullName>
    </submittedName>
</protein>
<evidence type="ECO:0000313" key="2">
    <source>
        <dbReference type="Proteomes" id="UP001164250"/>
    </source>
</evidence>
<reference evidence="2" key="1">
    <citation type="journal article" date="2023" name="G3 (Bethesda)">
        <title>Genome assembly and association tests identify interacting loci associated with vigor, precocity, and sex in interspecific pistachio rootstocks.</title>
        <authorList>
            <person name="Palmer W."/>
            <person name="Jacygrad E."/>
            <person name="Sagayaradj S."/>
            <person name="Cavanaugh K."/>
            <person name="Han R."/>
            <person name="Bertier L."/>
            <person name="Beede B."/>
            <person name="Kafkas S."/>
            <person name="Golino D."/>
            <person name="Preece J."/>
            <person name="Michelmore R."/>
        </authorList>
    </citation>
    <scope>NUCLEOTIDE SEQUENCE [LARGE SCALE GENOMIC DNA]</scope>
</reference>
<dbReference type="Proteomes" id="UP001164250">
    <property type="component" value="Chromosome 4"/>
</dbReference>
<keyword evidence="2" id="KW-1185">Reference proteome</keyword>
<name>A0ACC1BHR0_9ROSI</name>